<protein>
    <recommendedName>
        <fullName evidence="3">Phosphopyruvate hydratase</fullName>
    </recommendedName>
</protein>
<evidence type="ECO:0000313" key="1">
    <source>
        <dbReference type="EMBL" id="AWV48874.1"/>
    </source>
</evidence>
<dbReference type="InterPro" id="IPR036849">
    <property type="entry name" value="Enolase-like_C_sf"/>
</dbReference>
<evidence type="ECO:0008006" key="3">
    <source>
        <dbReference type="Google" id="ProtNLM"/>
    </source>
</evidence>
<dbReference type="Gene3D" id="3.20.20.120">
    <property type="entry name" value="Enolase-like C-terminal domain"/>
    <property type="match status" value="1"/>
</dbReference>
<sequence>MVVASGCGQIKFDSPGGKEQVAKYNRLLEIAPVTPDRLL</sequence>
<proteinExistence type="predicted"/>
<evidence type="ECO:0000313" key="2">
    <source>
        <dbReference type="Proteomes" id="UP000249682"/>
    </source>
</evidence>
<reference evidence="1 2" key="1">
    <citation type="submission" date="2018-05" db="EMBL/GenBank/DDBJ databases">
        <title>Evolution of small genomes with special reference to Mycobacterium leprae.</title>
        <authorList>
            <person name="Mohanty P.S."/>
            <person name="Bansal A.K."/>
            <person name="Gupta U.D."/>
            <person name="Naaz F."/>
            <person name="Dwivedi V.D."/>
            <person name="Singh H."/>
            <person name="Gupta G."/>
            <person name="Sharma S."/>
            <person name="Arora M."/>
        </authorList>
    </citation>
    <scope>NUCLEOTIDE SEQUENCE [LARGE SCALE GENOMIC DNA]</scope>
    <source>
        <strain evidence="1 2">MRHRU-235-G</strain>
    </source>
</reference>
<accession>A0AAD2JE30</accession>
<name>A0AAD2JE30_MYCLR</name>
<dbReference type="AlphaFoldDB" id="A0AAD2JE30"/>
<gene>
    <name evidence="1" type="ORF">DIJ64_14735</name>
</gene>
<dbReference type="SUPFAM" id="SSF51604">
    <property type="entry name" value="Enolase C-terminal domain-like"/>
    <property type="match status" value="1"/>
</dbReference>
<dbReference type="EMBL" id="CP029543">
    <property type="protein sequence ID" value="AWV48874.1"/>
    <property type="molecule type" value="Genomic_DNA"/>
</dbReference>
<organism evidence="1 2">
    <name type="scientific">Mycobacterium leprae</name>
    <dbReference type="NCBI Taxonomy" id="1769"/>
    <lineage>
        <taxon>Bacteria</taxon>
        <taxon>Bacillati</taxon>
        <taxon>Actinomycetota</taxon>
        <taxon>Actinomycetes</taxon>
        <taxon>Mycobacteriales</taxon>
        <taxon>Mycobacteriaceae</taxon>
        <taxon>Mycobacterium</taxon>
    </lineage>
</organism>
<dbReference type="Proteomes" id="UP000249682">
    <property type="component" value="Chromosome"/>
</dbReference>